<dbReference type="AlphaFoldDB" id="A0A371BA90"/>
<dbReference type="PANTHER" id="PTHR37029">
    <property type="entry name" value="SSR1768 PROTEIN"/>
    <property type="match status" value="1"/>
</dbReference>
<proteinExistence type="predicted"/>
<dbReference type="Pfam" id="PF10049">
    <property type="entry name" value="DUF2283"/>
    <property type="match status" value="1"/>
</dbReference>
<sequence>MTPTIKYRPEDNAAYIRLSQENIIESAEVSPDIVFDYDAEGRIVGIEVLDARTHLSPALLTEAA</sequence>
<evidence type="ECO:0000313" key="2">
    <source>
        <dbReference type="Proteomes" id="UP000263993"/>
    </source>
</evidence>
<accession>A0A371BA90</accession>
<organism evidence="1 2">
    <name type="scientific">Undibacter mobilis</name>
    <dbReference type="NCBI Taxonomy" id="2292256"/>
    <lineage>
        <taxon>Bacteria</taxon>
        <taxon>Pseudomonadati</taxon>
        <taxon>Pseudomonadota</taxon>
        <taxon>Alphaproteobacteria</taxon>
        <taxon>Hyphomicrobiales</taxon>
        <taxon>Nitrobacteraceae</taxon>
        <taxon>Undibacter</taxon>
    </lineage>
</organism>
<reference evidence="2" key="1">
    <citation type="submission" date="2018-08" db="EMBL/GenBank/DDBJ databases">
        <authorList>
            <person name="Kim S.-J."/>
            <person name="Jung G.-Y."/>
        </authorList>
    </citation>
    <scope>NUCLEOTIDE SEQUENCE [LARGE SCALE GENOMIC DNA]</scope>
    <source>
        <strain evidence="2">GY_H</strain>
    </source>
</reference>
<dbReference type="PANTHER" id="PTHR37029:SF1">
    <property type="entry name" value="SSR1768 PROTEIN"/>
    <property type="match status" value="1"/>
</dbReference>
<name>A0A371BA90_9BRAD</name>
<dbReference type="RefSeq" id="WP_115516452.1">
    <property type="nucleotide sequence ID" value="NZ_QRGO01000001.1"/>
</dbReference>
<dbReference type="OrthoDB" id="9799670at2"/>
<evidence type="ECO:0000313" key="1">
    <source>
        <dbReference type="EMBL" id="RDV04427.1"/>
    </source>
</evidence>
<dbReference type="Proteomes" id="UP000263993">
    <property type="component" value="Unassembled WGS sequence"/>
</dbReference>
<keyword evidence="2" id="KW-1185">Reference proteome</keyword>
<comment type="caution">
    <text evidence="1">The sequence shown here is derived from an EMBL/GenBank/DDBJ whole genome shotgun (WGS) entry which is preliminary data.</text>
</comment>
<dbReference type="EMBL" id="QRGO01000001">
    <property type="protein sequence ID" value="RDV04427.1"/>
    <property type="molecule type" value="Genomic_DNA"/>
</dbReference>
<gene>
    <name evidence="1" type="ORF">DXH78_07475</name>
</gene>
<dbReference type="InterPro" id="IPR019270">
    <property type="entry name" value="DUF2283"/>
</dbReference>
<protein>
    <submittedName>
        <fullName evidence="1">DUF2283 domain-containing protein</fullName>
    </submittedName>
</protein>